<evidence type="ECO:0000313" key="1">
    <source>
        <dbReference type="EMBL" id="MCY6371355.1"/>
    </source>
</evidence>
<protein>
    <submittedName>
        <fullName evidence="1">DUF1292 domain-containing protein</fullName>
    </submittedName>
</protein>
<dbReference type="Proteomes" id="UP001079657">
    <property type="component" value="Unassembled WGS sequence"/>
</dbReference>
<name>A0ABT4CQM1_9CLOT</name>
<organism evidence="1 2">
    <name type="scientific">Clostridium ganghwense</name>
    <dbReference type="NCBI Taxonomy" id="312089"/>
    <lineage>
        <taxon>Bacteria</taxon>
        <taxon>Bacillati</taxon>
        <taxon>Bacillota</taxon>
        <taxon>Clostridia</taxon>
        <taxon>Eubacteriales</taxon>
        <taxon>Clostridiaceae</taxon>
        <taxon>Clostridium</taxon>
    </lineage>
</organism>
<evidence type="ECO:0000313" key="2">
    <source>
        <dbReference type="Proteomes" id="UP001079657"/>
    </source>
</evidence>
<accession>A0ABT4CQM1</accession>
<proteinExistence type="predicted"/>
<reference evidence="1" key="1">
    <citation type="submission" date="2022-12" db="EMBL/GenBank/DDBJ databases">
        <authorList>
            <person name="Wang J."/>
        </authorList>
    </citation>
    <scope>NUCLEOTIDE SEQUENCE</scope>
    <source>
        <strain evidence="1">HY-42-06</strain>
    </source>
</reference>
<dbReference type="Pfam" id="PF06949">
    <property type="entry name" value="DUF1292"/>
    <property type="match status" value="1"/>
</dbReference>
<dbReference type="RefSeq" id="WP_268050221.1">
    <property type="nucleotide sequence ID" value="NZ_JAPQES010000004.1"/>
</dbReference>
<comment type="caution">
    <text evidence="1">The sequence shown here is derived from an EMBL/GenBank/DDBJ whole genome shotgun (WGS) entry which is preliminary data.</text>
</comment>
<keyword evidence="2" id="KW-1185">Reference proteome</keyword>
<gene>
    <name evidence="1" type="ORF">OXH55_11965</name>
</gene>
<sequence length="79" mass="8873">METKQTITVKNELGKKVELVVVDAIKIANDKYVIVSQQGSDEANAYREVNRNGEVEYTSIGAGAEFKRVLEAYNTRHNQ</sequence>
<dbReference type="EMBL" id="JAPQES010000004">
    <property type="protein sequence ID" value="MCY6371355.1"/>
    <property type="molecule type" value="Genomic_DNA"/>
</dbReference>
<dbReference type="InterPro" id="IPR009711">
    <property type="entry name" value="UPF0473"/>
</dbReference>